<sequence length="1089" mass="122412">MAAPLERVILKLLQNTTNEGQVEGFREIQGLFKDPTINISLCQCVTQSQAPQVRRYASLLLRRRVLKSKHWKRVPPDVKQGMKATILEAYIKDTDKTVRNALAELIAAIAKHDLPTNQWPELMALLSQSIRSNNNVDREVGLYSLSVITKALGDKLKPHFKSLLNLFQSTLVDMSSIDIPYYTIKCLTHMVCSIGTEELNIFQALIPNIINIIKALAPIDQAKACESLEIFDELLESEVAVLQPHLKGLVELCLMIASTDKFDADLRIKAVHIISYLIKLKKKSIIKQRLAQPMLEVLFPLMCQPCPGDTDDVDYEELEISLPSAAGQALDIMALHLPPTKLMPLIMQYIKPAFGHPNPHHRKAAFLALSVIAEGCSEYIREKYLPSFLPIIEQGVKDPDSCVCNSALYAIGQYAEYLQPDISKFAPQILPVLFEFLQQTCVLLQQGHKKPPSLVRTFYAVERFCENLEDIKPYLPNLMHCLTTFLTINTENSVTVKELAVESIGSVASSAKTEFVPYFQPVMEHLQRFIADKHTEETRPLQIQAIDTLAIIARSVGAETFKPVAHECVKCAIHLMMEVDDPDVRRSCYTLISSISCVLHEEMAPYLPTVIERMITTLKSNEEISVTTDYDKNNAFTLFEDGEEEETENGDMSDTNLENLEGDDEEDDDITGYSVENSYVDEKESVCVALKEISAELKGQFLTYLEACYEEVKKLVEHLSDDLRRTAIAAMGQFCITLNDIHVETSNLECRVALEKYLNMLFPKLFSLAREDTENGVVLACLETLQNVIDNIKQPAIYGGNLESICLLIRDVFQNKLACQDEADGDEDDQEAEYDGLILEYAGELIASLIKVTPWAQFAPYFAGLMPFLINKSKKACTVSEKSFSTGTLADIVSNMEARTVKPFISHLQPVFLGGMRDENEEVRSNSVYGLGVLAENAKELVFDQYPTYLQALSNMIASEEDRRTKDNVCGAIARLIKTNPEGVPLDQVFPVFLQYLPLKEDQEENSTVFECLVYLHSMRYKQLFENLPQLVKISSETLMHSGLKKGAIDPISSLLNNIYKEFPNDFDIILKSLPSENVEAIMKVRAVV</sequence>
<dbReference type="InterPro" id="IPR001494">
    <property type="entry name" value="Importin-beta_N"/>
</dbReference>
<feature type="domain" description="Importin N-terminal" evidence="10">
    <location>
        <begin position="52"/>
        <end position="92"/>
    </location>
</feature>
<evidence type="ECO:0000256" key="9">
    <source>
        <dbReference type="SAM" id="MobiDB-lite"/>
    </source>
</evidence>
<dbReference type="Pfam" id="PF03810">
    <property type="entry name" value="IBN_N"/>
    <property type="match status" value="1"/>
</dbReference>
<dbReference type="GO" id="GO:0005634">
    <property type="term" value="C:nucleus"/>
    <property type="evidence" value="ECO:0007669"/>
    <property type="project" value="UniProtKB-SubCell"/>
</dbReference>
<dbReference type="GO" id="GO:0031267">
    <property type="term" value="F:small GTPase binding"/>
    <property type="evidence" value="ECO:0007669"/>
    <property type="project" value="InterPro"/>
</dbReference>
<dbReference type="PANTHER" id="PTHR10527">
    <property type="entry name" value="IMPORTIN BETA"/>
    <property type="match status" value="1"/>
</dbReference>
<dbReference type="Pfam" id="PF02985">
    <property type="entry name" value="HEAT"/>
    <property type="match status" value="1"/>
</dbReference>
<keyword evidence="7" id="KW-0539">Nucleus</keyword>
<keyword evidence="3" id="KW-0813">Transport</keyword>
<dbReference type="Gene3D" id="1.25.10.10">
    <property type="entry name" value="Leucine-rich Repeat Variant"/>
    <property type="match status" value="1"/>
</dbReference>
<feature type="region of interest" description="Disordered" evidence="9">
    <location>
        <begin position="640"/>
        <end position="670"/>
    </location>
</feature>
<dbReference type="SUPFAM" id="SSF48371">
    <property type="entry name" value="ARM repeat"/>
    <property type="match status" value="2"/>
</dbReference>
<dbReference type="OrthoDB" id="7862313at2759"/>
<evidence type="ECO:0000256" key="3">
    <source>
        <dbReference type="ARBA" id="ARBA00022448"/>
    </source>
</evidence>
<dbReference type="InterPro" id="IPR011989">
    <property type="entry name" value="ARM-like"/>
</dbReference>
<dbReference type="GO" id="GO:0006606">
    <property type="term" value="P:protein import into nucleus"/>
    <property type="evidence" value="ECO:0007669"/>
    <property type="project" value="InterPro"/>
</dbReference>
<dbReference type="InterPro" id="IPR057672">
    <property type="entry name" value="TPR_IPO4/5"/>
</dbReference>
<keyword evidence="4" id="KW-0963">Cytoplasm</keyword>
<name>A0A2L2Y452_PARTP</name>
<keyword evidence="6" id="KW-0653">Protein transport</keyword>
<dbReference type="Pfam" id="PF25780">
    <property type="entry name" value="TPR_IPO5"/>
    <property type="match status" value="1"/>
</dbReference>
<evidence type="ECO:0000256" key="6">
    <source>
        <dbReference type="ARBA" id="ARBA00022927"/>
    </source>
</evidence>
<dbReference type="PROSITE" id="PS50077">
    <property type="entry name" value="HEAT_REPEAT"/>
    <property type="match status" value="1"/>
</dbReference>
<feature type="compositionally biased region" description="Acidic residues" evidence="9">
    <location>
        <begin position="640"/>
        <end position="651"/>
    </location>
</feature>
<evidence type="ECO:0000256" key="1">
    <source>
        <dbReference type="ARBA" id="ARBA00004123"/>
    </source>
</evidence>
<dbReference type="InterPro" id="IPR000357">
    <property type="entry name" value="HEAT"/>
</dbReference>
<evidence type="ECO:0000256" key="2">
    <source>
        <dbReference type="ARBA" id="ARBA00004496"/>
    </source>
</evidence>
<feature type="compositionally biased region" description="Acidic residues" evidence="9">
    <location>
        <begin position="660"/>
        <end position="670"/>
    </location>
</feature>
<dbReference type="InterPro" id="IPR021133">
    <property type="entry name" value="HEAT_type_2"/>
</dbReference>
<evidence type="ECO:0000256" key="5">
    <source>
        <dbReference type="ARBA" id="ARBA00022737"/>
    </source>
</evidence>
<dbReference type="EMBL" id="IAAA01003073">
    <property type="protein sequence ID" value="LAA02934.1"/>
    <property type="molecule type" value="mRNA"/>
</dbReference>
<evidence type="ECO:0000256" key="4">
    <source>
        <dbReference type="ARBA" id="ARBA00022490"/>
    </source>
</evidence>
<dbReference type="AlphaFoldDB" id="A0A2L2Y452"/>
<reference evidence="11" key="1">
    <citation type="journal article" date="2016" name="Mol. Ecol. Resour.">
        <title>Evaluation of the impact of RNA preservation methods of spiders for de novo transcriptome assembly.</title>
        <authorList>
            <person name="Kono N."/>
            <person name="Nakamura H."/>
            <person name="Ito Y."/>
            <person name="Tomita M."/>
            <person name="Arakawa K."/>
        </authorList>
    </citation>
    <scope>NUCLEOTIDE SEQUENCE</scope>
    <source>
        <tissue evidence="11">Whole body</tissue>
    </source>
</reference>
<keyword evidence="5" id="KW-0677">Repeat</keyword>
<evidence type="ECO:0000259" key="10">
    <source>
        <dbReference type="PROSITE" id="PS50166"/>
    </source>
</evidence>
<organism evidence="11">
    <name type="scientific">Parasteatoda tepidariorum</name>
    <name type="common">Common house spider</name>
    <name type="synonym">Achaearanea tepidariorum</name>
    <dbReference type="NCBI Taxonomy" id="114398"/>
    <lineage>
        <taxon>Eukaryota</taxon>
        <taxon>Metazoa</taxon>
        <taxon>Ecdysozoa</taxon>
        <taxon>Arthropoda</taxon>
        <taxon>Chelicerata</taxon>
        <taxon>Arachnida</taxon>
        <taxon>Araneae</taxon>
        <taxon>Araneomorphae</taxon>
        <taxon>Entelegynae</taxon>
        <taxon>Araneoidea</taxon>
        <taxon>Theridiidae</taxon>
        <taxon>Parasteatoda</taxon>
    </lineage>
</organism>
<protein>
    <submittedName>
        <fullName evidence="11">Importin-4</fullName>
    </submittedName>
</protein>
<accession>A0A2L2Y452</accession>
<dbReference type="GO" id="GO:0005737">
    <property type="term" value="C:cytoplasm"/>
    <property type="evidence" value="ECO:0007669"/>
    <property type="project" value="UniProtKB-SubCell"/>
</dbReference>
<feature type="repeat" description="HEAT" evidence="8">
    <location>
        <begin position="908"/>
        <end position="946"/>
    </location>
</feature>
<evidence type="ECO:0000256" key="8">
    <source>
        <dbReference type="PROSITE-ProRule" id="PRU00103"/>
    </source>
</evidence>
<dbReference type="InterPro" id="IPR040122">
    <property type="entry name" value="Importin_beta"/>
</dbReference>
<proteinExistence type="evidence at transcript level"/>
<comment type="subcellular location">
    <subcellularLocation>
        <location evidence="2">Cytoplasm</location>
    </subcellularLocation>
    <subcellularLocation>
        <location evidence="1">Nucleus</location>
    </subcellularLocation>
</comment>
<evidence type="ECO:0000313" key="11">
    <source>
        <dbReference type="EMBL" id="LAA02934.1"/>
    </source>
</evidence>
<dbReference type="InterPro" id="IPR016024">
    <property type="entry name" value="ARM-type_fold"/>
</dbReference>
<evidence type="ECO:0000256" key="7">
    <source>
        <dbReference type="ARBA" id="ARBA00023242"/>
    </source>
</evidence>
<dbReference type="PROSITE" id="PS50166">
    <property type="entry name" value="IMPORTIN_B_NT"/>
    <property type="match status" value="1"/>
</dbReference>